<feature type="transmembrane region" description="Helical" evidence="6">
    <location>
        <begin position="65"/>
        <end position="89"/>
    </location>
</feature>
<protein>
    <recommendedName>
        <fullName evidence="9">L domain-like protein</fullName>
    </recommendedName>
</protein>
<evidence type="ECO:0000256" key="5">
    <source>
        <dbReference type="SAM" id="MobiDB-lite"/>
    </source>
</evidence>
<dbReference type="InterPro" id="IPR032675">
    <property type="entry name" value="LRR_dom_sf"/>
</dbReference>
<comment type="caution">
    <text evidence="7">The sequence shown here is derived from an EMBL/GenBank/DDBJ whole genome shotgun (WGS) entry which is preliminary data.</text>
</comment>
<dbReference type="OrthoDB" id="660555at2759"/>
<keyword evidence="6" id="KW-0812">Transmembrane</keyword>
<sequence length="577" mass="63847">MDGFPTYRQNTQRDEVVTTENRQSDDGSIPTNLPVASDVDVQDTESLPSAEVFFERRTPYWRQRICLGFSLELNVVLLGIFMFFVIFLISTDGGTSTTSESRQNINDGALRIPAASPGSTQAPTPFLETLNLPDYTVDAIIEYPRSPQSKAYEWLVSNKTKLATYPKWRMTQRFALATFFFSTRGDFWVNHHGWLDREFHECNWEQQSYNLYCMQCDDSGHIKGLTFYGNKLDGTIPPELSLLSADLELLSLAVNMELKGQIPTEIGLLTKLRVFQTFNTELSGTIPTELGLLSDLRSLELGGAGICGTVPTELDNLGCLTNLKFLGMTQLTGTVPSELFQLTNLTSFGISDCPRLASQKVLPKVVESMPQLEFLLLNNNANDVNARIPTEIARLSNLWMLSLDEWNLIGLIPSQLGQLTQLVSLTLKENSLTGHLPPELSRLRNLTSLYTSSNQLEGKLPPGLFSSLTALNRLRMNGNRFIGTIPSEIGLMSNLLELQLHETVLSGTLPTELLALTNLTTLIVTNTSLSGSIPNELCGIMCGYERECHEAHGCTSKKTTTNVCQGTLLCGCSCDPC</sequence>
<keyword evidence="1" id="KW-0433">Leucine-rich repeat</keyword>
<reference evidence="7" key="1">
    <citation type="submission" date="2020-06" db="EMBL/GenBank/DDBJ databases">
        <authorList>
            <consortium name="Plant Systems Biology data submission"/>
        </authorList>
    </citation>
    <scope>NUCLEOTIDE SEQUENCE</scope>
    <source>
        <strain evidence="7">D6</strain>
    </source>
</reference>
<dbReference type="Gene3D" id="3.80.10.10">
    <property type="entry name" value="Ribonuclease Inhibitor"/>
    <property type="match status" value="2"/>
</dbReference>
<dbReference type="EMBL" id="CAICTM010000776">
    <property type="protein sequence ID" value="CAB9516353.1"/>
    <property type="molecule type" value="Genomic_DNA"/>
</dbReference>
<dbReference type="SUPFAM" id="SSF52058">
    <property type="entry name" value="L domain-like"/>
    <property type="match status" value="1"/>
</dbReference>
<evidence type="ECO:0008006" key="9">
    <source>
        <dbReference type="Google" id="ProtNLM"/>
    </source>
</evidence>
<keyword evidence="4 6" id="KW-0472">Membrane</keyword>
<keyword evidence="2" id="KW-0732">Signal</keyword>
<feature type="region of interest" description="Disordered" evidence="5">
    <location>
        <begin position="1"/>
        <end position="42"/>
    </location>
</feature>
<keyword evidence="3" id="KW-0677">Repeat</keyword>
<evidence type="ECO:0000313" key="8">
    <source>
        <dbReference type="Proteomes" id="UP001153069"/>
    </source>
</evidence>
<dbReference type="PANTHER" id="PTHR47988">
    <property type="entry name" value="SOMATIC EMBRYOGENESIS RECEPTOR KINASE 1"/>
    <property type="match status" value="1"/>
</dbReference>
<dbReference type="InterPro" id="IPR001611">
    <property type="entry name" value="Leu-rich_rpt"/>
</dbReference>
<dbReference type="AlphaFoldDB" id="A0A9N8HIE3"/>
<organism evidence="7 8">
    <name type="scientific">Seminavis robusta</name>
    <dbReference type="NCBI Taxonomy" id="568900"/>
    <lineage>
        <taxon>Eukaryota</taxon>
        <taxon>Sar</taxon>
        <taxon>Stramenopiles</taxon>
        <taxon>Ochrophyta</taxon>
        <taxon>Bacillariophyta</taxon>
        <taxon>Bacillariophyceae</taxon>
        <taxon>Bacillariophycidae</taxon>
        <taxon>Naviculales</taxon>
        <taxon>Naviculaceae</taxon>
        <taxon>Seminavis</taxon>
    </lineage>
</organism>
<accession>A0A9N8HIE3</accession>
<proteinExistence type="predicted"/>
<evidence type="ECO:0000313" key="7">
    <source>
        <dbReference type="EMBL" id="CAB9516353.1"/>
    </source>
</evidence>
<dbReference type="FunFam" id="3.80.10.10:FF:000095">
    <property type="entry name" value="LRR receptor-like serine/threonine-protein kinase GSO1"/>
    <property type="match status" value="1"/>
</dbReference>
<evidence type="ECO:0000256" key="3">
    <source>
        <dbReference type="ARBA" id="ARBA00022737"/>
    </source>
</evidence>
<evidence type="ECO:0000256" key="2">
    <source>
        <dbReference type="ARBA" id="ARBA00022729"/>
    </source>
</evidence>
<gene>
    <name evidence="7" type="ORF">SEMRO_777_G200981.1</name>
</gene>
<evidence type="ECO:0000256" key="1">
    <source>
        <dbReference type="ARBA" id="ARBA00022614"/>
    </source>
</evidence>
<name>A0A9N8HIE3_9STRA</name>
<evidence type="ECO:0000256" key="4">
    <source>
        <dbReference type="ARBA" id="ARBA00023136"/>
    </source>
</evidence>
<dbReference type="Proteomes" id="UP001153069">
    <property type="component" value="Unassembled WGS sequence"/>
</dbReference>
<keyword evidence="6" id="KW-1133">Transmembrane helix</keyword>
<keyword evidence="8" id="KW-1185">Reference proteome</keyword>
<dbReference type="Pfam" id="PF00560">
    <property type="entry name" value="LRR_1"/>
    <property type="match status" value="2"/>
</dbReference>
<evidence type="ECO:0000256" key="6">
    <source>
        <dbReference type="SAM" id="Phobius"/>
    </source>
</evidence>